<dbReference type="EMBL" id="JAUJEA010000007">
    <property type="protein sequence ID" value="MDN5203436.1"/>
    <property type="molecule type" value="Genomic_DNA"/>
</dbReference>
<keyword evidence="3" id="KW-1185">Reference proteome</keyword>
<evidence type="ECO:0000259" key="1">
    <source>
        <dbReference type="Pfam" id="PF00557"/>
    </source>
</evidence>
<dbReference type="RefSeq" id="WP_346753458.1">
    <property type="nucleotide sequence ID" value="NZ_JAUJEA010000007.1"/>
</dbReference>
<dbReference type="InterPro" id="IPR036005">
    <property type="entry name" value="Creatinase/aminopeptidase-like"/>
</dbReference>
<evidence type="ECO:0000313" key="3">
    <source>
        <dbReference type="Proteomes" id="UP001172082"/>
    </source>
</evidence>
<name>A0ABT8KRP5_9BACT</name>
<gene>
    <name evidence="2" type="ORF">QQ008_18765</name>
</gene>
<dbReference type="Proteomes" id="UP001172082">
    <property type="component" value="Unassembled WGS sequence"/>
</dbReference>
<dbReference type="SUPFAM" id="SSF55920">
    <property type="entry name" value="Creatinase/aminopeptidase"/>
    <property type="match status" value="1"/>
</dbReference>
<dbReference type="Gene3D" id="3.90.230.10">
    <property type="entry name" value="Creatinase/methionine aminopeptidase superfamily"/>
    <property type="match status" value="1"/>
</dbReference>
<feature type="domain" description="Peptidase M24" evidence="1">
    <location>
        <begin position="204"/>
        <end position="417"/>
    </location>
</feature>
<proteinExistence type="predicted"/>
<organism evidence="2 3">
    <name type="scientific">Splendidivirga corallicola</name>
    <dbReference type="NCBI Taxonomy" id="3051826"/>
    <lineage>
        <taxon>Bacteria</taxon>
        <taxon>Pseudomonadati</taxon>
        <taxon>Bacteroidota</taxon>
        <taxon>Cytophagia</taxon>
        <taxon>Cytophagales</taxon>
        <taxon>Splendidivirgaceae</taxon>
        <taxon>Splendidivirga</taxon>
    </lineage>
</organism>
<reference evidence="2" key="1">
    <citation type="submission" date="2023-06" db="EMBL/GenBank/DDBJ databases">
        <title>Genomic of Parafulvivirga corallium.</title>
        <authorList>
            <person name="Wang G."/>
        </authorList>
    </citation>
    <scope>NUCLEOTIDE SEQUENCE</scope>
    <source>
        <strain evidence="2">BMA10</strain>
    </source>
</reference>
<evidence type="ECO:0000313" key="2">
    <source>
        <dbReference type="EMBL" id="MDN5203436.1"/>
    </source>
</evidence>
<sequence length="446" mass="51194">MTKRILFIILLIIYAIQLSAQDQVSKILPMRDRAEVIDNWLEERMREVLPVIMRRTGIDMWIIIAREYNEDPVIETMLPATWLAARRRTILVVFDRGEGKGLETLAIARYDVGKTFKKAWDKEKQPNQWARLVEIIEERRPSKIGVNKSGHFALADGISASEYEALMNALPKQHRSKVVSAERLALGWLETRSKSEMVVYPQICRIAHEIIAEGFSTKVIQPGITSTEDVMWWYRDRIRELKLTAWFHPTVSLQRGDPESFDHLRSFSKRPDKQIIMPGDLLHVDFGITYLRLNTDTQQHAYVLKAGEKDAPAYLKSALEKTNRLQDILTEQFQTKKTGNQILKDALSKAKQEGIKATIYTHPIGYHGHGAGPTIGLWDQQGGVPFKGDYPLYPNTAHSIELNAAFQIKEWNKEIRIMLEEDAFFDGETVRYIDGRQKEIILIPGS</sequence>
<accession>A0ABT8KRP5</accession>
<dbReference type="InterPro" id="IPR000994">
    <property type="entry name" value="Pept_M24"/>
</dbReference>
<comment type="caution">
    <text evidence="2">The sequence shown here is derived from an EMBL/GenBank/DDBJ whole genome shotgun (WGS) entry which is preliminary data.</text>
</comment>
<protein>
    <submittedName>
        <fullName evidence="2">M24 family metallopeptidase</fullName>
    </submittedName>
</protein>
<dbReference type="Pfam" id="PF00557">
    <property type="entry name" value="Peptidase_M24"/>
    <property type="match status" value="1"/>
</dbReference>